<gene>
    <name evidence="3" type="ORF">FQA47_009140</name>
</gene>
<protein>
    <submittedName>
        <fullName evidence="3">Proline-rich protein 18</fullName>
    </submittedName>
</protein>
<feature type="compositionally biased region" description="Basic and acidic residues" evidence="1">
    <location>
        <begin position="94"/>
        <end position="110"/>
    </location>
</feature>
<dbReference type="InterPro" id="IPR031369">
    <property type="entry name" value="PRR18"/>
</dbReference>
<dbReference type="AlphaFoldDB" id="A0A834KZQ1"/>
<proteinExistence type="predicted"/>
<feature type="region of interest" description="Disordered" evidence="1">
    <location>
        <begin position="212"/>
        <end position="256"/>
    </location>
</feature>
<feature type="compositionally biased region" description="Basic and acidic residues" evidence="1">
    <location>
        <begin position="182"/>
        <end position="193"/>
    </location>
</feature>
<dbReference type="Pfam" id="PF15671">
    <property type="entry name" value="PRR18"/>
    <property type="match status" value="1"/>
</dbReference>
<evidence type="ECO:0000313" key="3">
    <source>
        <dbReference type="EMBL" id="KAF6736392.1"/>
    </source>
</evidence>
<reference evidence="3" key="1">
    <citation type="journal article" name="BMC Genomics">
        <title>Long-read sequencing and de novo genome assembly of marine medaka (Oryzias melastigma).</title>
        <authorList>
            <person name="Liang P."/>
            <person name="Saqib H.S.A."/>
            <person name="Ni X."/>
            <person name="Shen Y."/>
        </authorList>
    </citation>
    <scope>NUCLEOTIDE SEQUENCE</scope>
    <source>
        <strain evidence="3">Bigg-433</strain>
    </source>
</reference>
<feature type="region of interest" description="Disordered" evidence="1">
    <location>
        <begin position="79"/>
        <end position="197"/>
    </location>
</feature>
<keyword evidence="2" id="KW-0472">Membrane</keyword>
<evidence type="ECO:0000313" key="4">
    <source>
        <dbReference type="Proteomes" id="UP000646548"/>
    </source>
</evidence>
<feature type="compositionally biased region" description="Low complexity" evidence="1">
    <location>
        <begin position="148"/>
        <end position="161"/>
    </location>
</feature>
<dbReference type="Proteomes" id="UP000646548">
    <property type="component" value="Unassembled WGS sequence"/>
</dbReference>
<feature type="transmembrane region" description="Helical" evidence="2">
    <location>
        <begin position="51"/>
        <end position="70"/>
    </location>
</feature>
<keyword evidence="2" id="KW-1133">Transmembrane helix</keyword>
<evidence type="ECO:0000256" key="2">
    <source>
        <dbReference type="SAM" id="Phobius"/>
    </source>
</evidence>
<sequence length="337" mass="37276">MKLSFALSSTDDMRFLPDPGHNTSQLQSWDSCVVHVSRVCVMWHFRRKREFIFYLLICVAKMPFIPPVSIARSVSGLTGKERTVSTAATNSTAKAKDSRESKGGSVKERLTLNLKHLGRKNPPKSHLPTVKGVSAVELNPKKRDRFFSSSQAGSSPTSTSGECLPKKQPHKPVSHSSVKSEPTLKGRTRDQEGARFTLTLTPEAVLLLQRRNSEKHQRSAARHAGAGGSASGNATDARRRRLQSTPPGNGTVNGRVTAKKPAETDLVDISSIVKVSLLNEKHKYDDVEYEEEDHYGVDEHVVLKCTEWLRGLENTTVTVRDSLKRSSNSLKSYQGDF</sequence>
<feature type="compositionally biased region" description="Low complexity" evidence="1">
    <location>
        <begin position="84"/>
        <end position="93"/>
    </location>
</feature>
<dbReference type="EMBL" id="WKFB01000088">
    <property type="protein sequence ID" value="KAF6736392.1"/>
    <property type="molecule type" value="Genomic_DNA"/>
</dbReference>
<name>A0A834KZQ1_ORYME</name>
<accession>A0A834KZQ1</accession>
<evidence type="ECO:0000256" key="1">
    <source>
        <dbReference type="SAM" id="MobiDB-lite"/>
    </source>
</evidence>
<feature type="compositionally biased region" description="Polar residues" evidence="1">
    <location>
        <begin position="243"/>
        <end position="254"/>
    </location>
</feature>
<comment type="caution">
    <text evidence="3">The sequence shown here is derived from an EMBL/GenBank/DDBJ whole genome shotgun (WGS) entry which is preliminary data.</text>
</comment>
<keyword evidence="2" id="KW-0812">Transmembrane</keyword>
<organism evidence="3 4">
    <name type="scientific">Oryzias melastigma</name>
    <name type="common">Marine medaka</name>
    <dbReference type="NCBI Taxonomy" id="30732"/>
    <lineage>
        <taxon>Eukaryota</taxon>
        <taxon>Metazoa</taxon>
        <taxon>Chordata</taxon>
        <taxon>Craniata</taxon>
        <taxon>Vertebrata</taxon>
        <taxon>Euteleostomi</taxon>
        <taxon>Actinopterygii</taxon>
        <taxon>Neopterygii</taxon>
        <taxon>Teleostei</taxon>
        <taxon>Neoteleostei</taxon>
        <taxon>Acanthomorphata</taxon>
        <taxon>Ovalentaria</taxon>
        <taxon>Atherinomorphae</taxon>
        <taxon>Beloniformes</taxon>
        <taxon>Adrianichthyidae</taxon>
        <taxon>Oryziinae</taxon>
        <taxon>Oryzias</taxon>
    </lineage>
</organism>